<dbReference type="NCBIfam" id="TIGR03975">
    <property type="entry name" value="rSAM_ocin_1"/>
    <property type="match status" value="1"/>
</dbReference>
<dbReference type="InterPro" id="IPR058240">
    <property type="entry name" value="rSAM_sf"/>
</dbReference>
<dbReference type="SFLD" id="SFLDG01082">
    <property type="entry name" value="B12-binding_domain_containing"/>
    <property type="match status" value="1"/>
</dbReference>
<evidence type="ECO:0000256" key="3">
    <source>
        <dbReference type="ARBA" id="ARBA00022723"/>
    </source>
</evidence>
<dbReference type="SFLD" id="SFLDS00029">
    <property type="entry name" value="Radical_SAM"/>
    <property type="match status" value="1"/>
</dbReference>
<dbReference type="InterPro" id="IPR023404">
    <property type="entry name" value="rSAM_horseshoe"/>
</dbReference>
<dbReference type="AlphaFoldDB" id="A0A445MU64"/>
<dbReference type="InterPro" id="IPR023984">
    <property type="entry name" value="rSAM_ocin_1"/>
</dbReference>
<reference evidence="7" key="1">
    <citation type="submission" date="2018-01" db="EMBL/GenBank/DDBJ databases">
        <authorList>
            <person name="Regsiter A."/>
            <person name="William W."/>
        </authorList>
    </citation>
    <scope>NUCLEOTIDE SEQUENCE</scope>
    <source>
        <strain evidence="7">TRIP AH-1</strain>
    </source>
</reference>
<dbReference type="Gene3D" id="3.80.30.20">
    <property type="entry name" value="tm_1862 like domain"/>
    <property type="match status" value="1"/>
</dbReference>
<evidence type="ECO:0000256" key="1">
    <source>
        <dbReference type="ARBA" id="ARBA00001966"/>
    </source>
</evidence>
<keyword evidence="3" id="KW-0479">Metal-binding</keyword>
<feature type="domain" description="B12-binding" evidence="6">
    <location>
        <begin position="71"/>
        <end position="214"/>
    </location>
</feature>
<gene>
    <name evidence="7" type="ORF">PITCH_A1640047</name>
</gene>
<dbReference type="EMBL" id="OJIN01000073">
    <property type="protein sequence ID" value="SPD73037.1"/>
    <property type="molecule type" value="Genomic_DNA"/>
</dbReference>
<dbReference type="InterPro" id="IPR051198">
    <property type="entry name" value="BchE-like"/>
</dbReference>
<dbReference type="GO" id="GO:0003824">
    <property type="term" value="F:catalytic activity"/>
    <property type="evidence" value="ECO:0007669"/>
    <property type="project" value="InterPro"/>
</dbReference>
<protein>
    <recommendedName>
        <fullName evidence="6">B12-binding domain-containing protein</fullName>
    </recommendedName>
</protein>
<evidence type="ECO:0000256" key="5">
    <source>
        <dbReference type="ARBA" id="ARBA00023014"/>
    </source>
</evidence>
<dbReference type="Gene3D" id="3.40.50.280">
    <property type="entry name" value="Cobalamin-binding domain"/>
    <property type="match status" value="1"/>
</dbReference>
<dbReference type="PANTHER" id="PTHR43409">
    <property type="entry name" value="ANAEROBIC MAGNESIUM-PROTOPORPHYRIN IX MONOMETHYL ESTER CYCLASE-RELATED"/>
    <property type="match status" value="1"/>
</dbReference>
<keyword evidence="5" id="KW-0411">Iron-sulfur</keyword>
<dbReference type="GO" id="GO:0031419">
    <property type="term" value="F:cobalamin binding"/>
    <property type="evidence" value="ECO:0007669"/>
    <property type="project" value="InterPro"/>
</dbReference>
<comment type="cofactor">
    <cofactor evidence="1">
        <name>[4Fe-4S] cluster</name>
        <dbReference type="ChEBI" id="CHEBI:49883"/>
    </cofactor>
</comment>
<name>A0A445MU64_9BACT</name>
<keyword evidence="2" id="KW-0949">S-adenosyl-L-methionine</keyword>
<dbReference type="SMART" id="SM00729">
    <property type="entry name" value="Elp3"/>
    <property type="match status" value="1"/>
</dbReference>
<evidence type="ECO:0000259" key="6">
    <source>
        <dbReference type="PROSITE" id="PS51332"/>
    </source>
</evidence>
<dbReference type="InterPro" id="IPR006158">
    <property type="entry name" value="Cobalamin-bd"/>
</dbReference>
<dbReference type="InterPro" id="IPR006638">
    <property type="entry name" value="Elp3/MiaA/NifB-like_rSAM"/>
</dbReference>
<keyword evidence="4" id="KW-0408">Iron</keyword>
<dbReference type="GO" id="GO:0046872">
    <property type="term" value="F:metal ion binding"/>
    <property type="evidence" value="ECO:0007669"/>
    <property type="project" value="UniProtKB-KW"/>
</dbReference>
<organism evidence="7">
    <name type="scientific">uncultured Desulfobacterium sp</name>
    <dbReference type="NCBI Taxonomy" id="201089"/>
    <lineage>
        <taxon>Bacteria</taxon>
        <taxon>Pseudomonadati</taxon>
        <taxon>Thermodesulfobacteriota</taxon>
        <taxon>Desulfobacteria</taxon>
        <taxon>Desulfobacterales</taxon>
        <taxon>Desulfobacteriaceae</taxon>
        <taxon>Desulfobacterium</taxon>
        <taxon>environmental samples</taxon>
    </lineage>
</organism>
<dbReference type="SFLD" id="SFLDF00324">
    <property type="entry name" value="bacteriocin_maturation"/>
    <property type="match status" value="1"/>
</dbReference>
<evidence type="ECO:0000256" key="4">
    <source>
        <dbReference type="ARBA" id="ARBA00023004"/>
    </source>
</evidence>
<dbReference type="SUPFAM" id="SSF102114">
    <property type="entry name" value="Radical SAM enzymes"/>
    <property type="match status" value="1"/>
</dbReference>
<dbReference type="InterPro" id="IPR007197">
    <property type="entry name" value="rSAM"/>
</dbReference>
<dbReference type="PROSITE" id="PS51332">
    <property type="entry name" value="B12_BINDING"/>
    <property type="match status" value="1"/>
</dbReference>
<evidence type="ECO:0000256" key="2">
    <source>
        <dbReference type="ARBA" id="ARBA00022691"/>
    </source>
</evidence>
<dbReference type="GO" id="GO:0051536">
    <property type="term" value="F:iron-sulfur cluster binding"/>
    <property type="evidence" value="ECO:0007669"/>
    <property type="project" value="UniProtKB-KW"/>
</dbReference>
<evidence type="ECO:0000313" key="7">
    <source>
        <dbReference type="EMBL" id="SPD73037.1"/>
    </source>
</evidence>
<dbReference type="Pfam" id="PF04055">
    <property type="entry name" value="Radical_SAM"/>
    <property type="match status" value="1"/>
</dbReference>
<accession>A0A445MU64</accession>
<proteinExistence type="predicted"/>
<sequence length="635" mass="72555">MISVTESTPPEFSRRIALISAPWPLFSRPSIQLGVLKGYLQGLFPDVTVSCYHFFLSLAEAIGYPVYHAISGKTWLAESIYAALLYPESKDRIGNFFARQAKKVKELGGLEFSDLTRRVKTVSDGFVQKTDWSNVGLVGLSVCLCQMTASLYFIREIRRSAPDLPLIAGGSIIGGQTAYDILTMFPDIDLIVTGEGEQPLARIVSHLLAGGRCEDLPATRGVIGRNNKQSKGSAHFWQLPDLKTLPVPDFSDYFDLLEELPVDKRFFPTLPVEISRGCWWRSAKETSHREQWSEGCAFCNLNLQWHGYRTKAGDQVVGEIDQLTEKYKVLSVAIVDNVLPPKKSLEIFTGLAEKNKDFHFFAEIRASAGRRMLENLYEAGMTEVQIGIESLSSRLLKKLNKGITAMDNMEIMKHCEALGITNAANLILHFPGSDETDVAETLRTIRFARFFRPLRIVSFWLGIHSQVWENPKKYGLTAVFNHPYHKELFPEAVCRRMHFNIQDYRGPKIYQRRLWQQVAPAIRKWRKDYSLLHSNPYDGPILTQHDGQSFLIVRERRLNEEPLIHRLQGASRKIYLFCEHHRSFEEIKERFSQLQADKIRSFLNTMINKGLMFDDYDQYLSLAVPTHRSGRRIAS</sequence>